<evidence type="ECO:0000259" key="7">
    <source>
        <dbReference type="PROSITE" id="PS51457"/>
    </source>
</evidence>
<gene>
    <name evidence="8" type="ORF">g.28310</name>
</gene>
<keyword evidence="4" id="KW-0804">Transcription</keyword>
<dbReference type="Gene3D" id="1.10.10.2590">
    <property type="entry name" value="BEN domain"/>
    <property type="match status" value="1"/>
</dbReference>
<proteinExistence type="predicted"/>
<feature type="domain" description="BEN" evidence="7">
    <location>
        <begin position="403"/>
        <end position="501"/>
    </location>
</feature>
<feature type="region of interest" description="Disordered" evidence="6">
    <location>
        <begin position="96"/>
        <end position="116"/>
    </location>
</feature>
<dbReference type="InterPro" id="IPR037496">
    <property type="entry name" value="BEND6-like"/>
</dbReference>
<comment type="subcellular location">
    <subcellularLocation>
        <location evidence="1">Nucleus</location>
    </subcellularLocation>
</comment>
<dbReference type="Pfam" id="PF10523">
    <property type="entry name" value="BEN"/>
    <property type="match status" value="1"/>
</dbReference>
<evidence type="ECO:0000256" key="2">
    <source>
        <dbReference type="ARBA" id="ARBA00022491"/>
    </source>
</evidence>
<feature type="compositionally biased region" description="Basic and acidic residues" evidence="6">
    <location>
        <begin position="378"/>
        <end position="394"/>
    </location>
</feature>
<dbReference type="AlphaFoldDB" id="A0A0A1WQ34"/>
<evidence type="ECO:0000256" key="1">
    <source>
        <dbReference type="ARBA" id="ARBA00004123"/>
    </source>
</evidence>
<feature type="compositionally biased region" description="Low complexity" evidence="6">
    <location>
        <begin position="96"/>
        <end position="113"/>
    </location>
</feature>
<dbReference type="SMART" id="SM01025">
    <property type="entry name" value="BEN"/>
    <property type="match status" value="1"/>
</dbReference>
<dbReference type="InterPro" id="IPR018379">
    <property type="entry name" value="BEN_domain"/>
</dbReference>
<feature type="region of interest" description="Disordered" evidence="6">
    <location>
        <begin position="367"/>
        <end position="403"/>
    </location>
</feature>
<dbReference type="GO" id="GO:0005634">
    <property type="term" value="C:nucleus"/>
    <property type="evidence" value="ECO:0007669"/>
    <property type="project" value="UniProtKB-SubCell"/>
</dbReference>
<dbReference type="GO" id="GO:0003714">
    <property type="term" value="F:transcription corepressor activity"/>
    <property type="evidence" value="ECO:0007669"/>
    <property type="project" value="InterPro"/>
</dbReference>
<dbReference type="PANTHER" id="PTHR35346">
    <property type="entry name" value="BEN DOMAIN-CONTAINING PROTEIN 6"/>
    <property type="match status" value="1"/>
</dbReference>
<evidence type="ECO:0000256" key="5">
    <source>
        <dbReference type="ARBA" id="ARBA00023242"/>
    </source>
</evidence>
<keyword evidence="2" id="KW-0678">Repressor</keyword>
<feature type="region of interest" description="Disordered" evidence="6">
    <location>
        <begin position="163"/>
        <end position="182"/>
    </location>
</feature>
<dbReference type="GO" id="GO:0045746">
    <property type="term" value="P:negative regulation of Notch signaling pathway"/>
    <property type="evidence" value="ECO:0007669"/>
    <property type="project" value="InterPro"/>
</dbReference>
<accession>A0A0A1WQ34</accession>
<dbReference type="PANTHER" id="PTHR35346:SF1">
    <property type="entry name" value="BEN DOMAIN-CONTAINING PROTEIN 6"/>
    <property type="match status" value="1"/>
</dbReference>
<dbReference type="PROSITE" id="PS51457">
    <property type="entry name" value="BEN"/>
    <property type="match status" value="1"/>
</dbReference>
<keyword evidence="3" id="KW-0805">Transcription regulation</keyword>
<evidence type="ECO:0000256" key="4">
    <source>
        <dbReference type="ARBA" id="ARBA00023163"/>
    </source>
</evidence>
<reference evidence="8" key="1">
    <citation type="submission" date="2014-11" db="EMBL/GenBank/DDBJ databases">
        <authorList>
            <person name="Geib S."/>
        </authorList>
    </citation>
    <scope>NUCLEOTIDE SEQUENCE</scope>
</reference>
<evidence type="ECO:0000313" key="8">
    <source>
        <dbReference type="EMBL" id="JAD00751.1"/>
    </source>
</evidence>
<protein>
    <recommendedName>
        <fullName evidence="7">BEN domain-containing protein</fullName>
    </recommendedName>
</protein>
<dbReference type="EMBL" id="GBXI01013541">
    <property type="protein sequence ID" value="JAD00751.1"/>
    <property type="molecule type" value="Transcribed_RNA"/>
</dbReference>
<sequence>MDRNSMHIQTVNRHFTHNTNHQQPVTVYTNADRSSEIQYCYERPMMLNTWTQTSNADLGISDDYMQNMYIEEQKQREKILLERIRDLESKVRAQSEIISQQSSSGRGRNSYSQKIRNSREIIVNPIPVQMHENQSHHMQRQQQDQYTATQFQVYNTEVSSRNVHCEEQQSPQQRSEPTHHFQNSMQTQYMPQNVNVAIQHQDVHTVTNTIQSVRPRKVNYTIIADGNVNGHDGPIEIEIAEEENGLNLNGSADSERLEICLAEEAQQTTANDNDIKFEHNGEQRLSTQLQQQNTITPGTSSKRFKMSTENISQYADQNKCESPESTQTVSHYSNTRAVTETSPTVPQYPDSQNCEITEQQQVITANDNHSNVPANGGEIKHDGQEERAMRKSDLKQNSYTSIGPNNTRVPIKVFDNVNWDNPSMATRKLMMAVFDRETLATHSMTGKPSPAFKDHNKPLKKMLNPLVIQDIIFAVTRRCRVSDKEVRNAITTKCADENKMWKLAQAKFKPFTEQNKENVA</sequence>
<keyword evidence="5" id="KW-0539">Nucleus</keyword>
<name>A0A0A1WQ34_ZEUCU</name>
<organism evidence="8">
    <name type="scientific">Zeugodacus cucurbitae</name>
    <name type="common">Melon fruit fly</name>
    <name type="synonym">Bactrocera cucurbitae</name>
    <dbReference type="NCBI Taxonomy" id="28588"/>
    <lineage>
        <taxon>Eukaryota</taxon>
        <taxon>Metazoa</taxon>
        <taxon>Ecdysozoa</taxon>
        <taxon>Arthropoda</taxon>
        <taxon>Hexapoda</taxon>
        <taxon>Insecta</taxon>
        <taxon>Pterygota</taxon>
        <taxon>Neoptera</taxon>
        <taxon>Endopterygota</taxon>
        <taxon>Diptera</taxon>
        <taxon>Brachycera</taxon>
        <taxon>Muscomorpha</taxon>
        <taxon>Tephritoidea</taxon>
        <taxon>Tephritidae</taxon>
        <taxon>Zeugodacus</taxon>
        <taxon>Zeugodacus</taxon>
    </lineage>
</organism>
<evidence type="ECO:0000256" key="3">
    <source>
        <dbReference type="ARBA" id="ARBA00023015"/>
    </source>
</evidence>
<evidence type="ECO:0000256" key="6">
    <source>
        <dbReference type="SAM" id="MobiDB-lite"/>
    </source>
</evidence>
<dbReference type="GO" id="GO:0045666">
    <property type="term" value="P:positive regulation of neuron differentiation"/>
    <property type="evidence" value="ECO:0007669"/>
    <property type="project" value="InterPro"/>
</dbReference>
<dbReference type="GO" id="GO:0003677">
    <property type="term" value="F:DNA binding"/>
    <property type="evidence" value="ECO:0007669"/>
    <property type="project" value="InterPro"/>
</dbReference>
<reference evidence="8" key="2">
    <citation type="journal article" date="2015" name="Gigascience">
        <title>Reconstructing a comprehensive transcriptome assembly of a white-pupal translocated strain of the pest fruit fly Bactrocera cucurbitae.</title>
        <authorList>
            <person name="Sim S.B."/>
            <person name="Calla B."/>
            <person name="Hall B."/>
            <person name="DeRego T."/>
            <person name="Geib S.M."/>
        </authorList>
    </citation>
    <scope>NUCLEOTIDE SEQUENCE</scope>
</reference>